<evidence type="ECO:0000256" key="4">
    <source>
        <dbReference type="ARBA" id="ARBA00012595"/>
    </source>
</evidence>
<evidence type="ECO:0000256" key="14">
    <source>
        <dbReference type="RuleBase" id="RU003615"/>
    </source>
</evidence>
<evidence type="ECO:0000256" key="11">
    <source>
        <dbReference type="PIRSR" id="PIRSR001024-2"/>
    </source>
</evidence>
<protein>
    <recommendedName>
        <fullName evidence="4 15">Alpha-amylase</fullName>
        <ecNumber evidence="4 15">3.2.1.1</ecNumber>
    </recommendedName>
</protein>
<feature type="binding site" evidence="13">
    <location>
        <position position="195"/>
    </location>
    <ligand>
        <name>substrate</name>
    </ligand>
</feature>
<dbReference type="InterPro" id="IPR006046">
    <property type="entry name" value="Alpha_amylase"/>
</dbReference>
<keyword evidence="6 15" id="KW-0378">Hydrolase</keyword>
<feature type="domain" description="Glycosyl hydrolase family 13 catalytic" evidence="17">
    <location>
        <begin position="1"/>
        <end position="358"/>
    </location>
</feature>
<dbReference type="GeneID" id="63749388"/>
<organism evidence="18 19">
    <name type="scientific">Aspergillus wentii DTO 134E9</name>
    <dbReference type="NCBI Taxonomy" id="1073089"/>
    <lineage>
        <taxon>Eukaryota</taxon>
        <taxon>Fungi</taxon>
        <taxon>Dikarya</taxon>
        <taxon>Ascomycota</taxon>
        <taxon>Pezizomycotina</taxon>
        <taxon>Eurotiomycetes</taxon>
        <taxon>Eurotiomycetidae</taxon>
        <taxon>Eurotiales</taxon>
        <taxon>Aspergillaceae</taxon>
        <taxon>Aspergillus</taxon>
        <taxon>Aspergillus subgen. Cremei</taxon>
    </lineage>
</organism>
<comment type="similarity">
    <text evidence="3 14">Belongs to the glycosyl hydrolase 13 family.</text>
</comment>
<dbReference type="CDD" id="cd11319">
    <property type="entry name" value="AmyAc_euk_AmyA"/>
    <property type="match status" value="1"/>
</dbReference>
<dbReference type="InterPro" id="IPR017853">
    <property type="entry name" value="GH"/>
</dbReference>
<comment type="cofactor">
    <cofactor evidence="2">
        <name>Ca(2+)</name>
        <dbReference type="ChEBI" id="CHEBI:29108"/>
    </cofactor>
</comment>
<evidence type="ECO:0000256" key="12">
    <source>
        <dbReference type="PIRSR" id="PIRSR001024-4"/>
    </source>
</evidence>
<feature type="disulfide bond" evidence="12">
    <location>
        <begin position="428"/>
        <end position="463"/>
    </location>
</feature>
<feature type="binding site" evidence="13">
    <location>
        <position position="333"/>
    </location>
    <ligand>
        <name>substrate</name>
    </ligand>
</feature>
<dbReference type="SMART" id="SM00642">
    <property type="entry name" value="Aamy"/>
    <property type="match status" value="1"/>
</dbReference>
<name>A0A1L9RC17_ASPWE</name>
<evidence type="ECO:0000256" key="13">
    <source>
        <dbReference type="PIRSR" id="PIRSR001024-5"/>
    </source>
</evidence>
<evidence type="ECO:0000256" key="2">
    <source>
        <dbReference type="ARBA" id="ARBA00001913"/>
    </source>
</evidence>
<feature type="binding site" evidence="13">
    <location>
        <position position="67"/>
    </location>
    <ligand>
        <name>substrate</name>
    </ligand>
</feature>
<evidence type="ECO:0000256" key="5">
    <source>
        <dbReference type="ARBA" id="ARBA00022723"/>
    </source>
</evidence>
<dbReference type="AlphaFoldDB" id="A0A1L9RC17"/>
<dbReference type="VEuPathDB" id="FungiDB:ASPWEDRAFT_31364"/>
<evidence type="ECO:0000256" key="8">
    <source>
        <dbReference type="ARBA" id="ARBA00023277"/>
    </source>
</evidence>
<dbReference type="SUPFAM" id="SSF51011">
    <property type="entry name" value="Glycosyl hydrolase domain"/>
    <property type="match status" value="1"/>
</dbReference>
<dbReference type="GO" id="GO:0016052">
    <property type="term" value="P:carbohydrate catabolic process"/>
    <property type="evidence" value="ECO:0007669"/>
    <property type="project" value="InterPro"/>
</dbReference>
<keyword evidence="19" id="KW-1185">Reference proteome</keyword>
<dbReference type="Proteomes" id="UP000184383">
    <property type="component" value="Unassembled WGS sequence"/>
</dbReference>
<keyword evidence="9 15" id="KW-0326">Glycosidase</keyword>
<dbReference type="FunFam" id="3.20.20.80:FF:000120">
    <property type="entry name" value="Alpha-amylase A"/>
    <property type="match status" value="1"/>
</dbReference>
<evidence type="ECO:0000256" key="3">
    <source>
        <dbReference type="ARBA" id="ARBA00008061"/>
    </source>
</evidence>
<evidence type="ECO:0000313" key="19">
    <source>
        <dbReference type="Proteomes" id="UP000184383"/>
    </source>
</evidence>
<evidence type="ECO:0000256" key="10">
    <source>
        <dbReference type="PIRSR" id="PIRSR001024-1"/>
    </source>
</evidence>
<feature type="disulfide bond" evidence="12">
    <location>
        <begin position="141"/>
        <end position="155"/>
    </location>
</feature>
<dbReference type="GO" id="GO:0005509">
    <property type="term" value="F:calcium ion binding"/>
    <property type="evidence" value="ECO:0007669"/>
    <property type="project" value="InterPro"/>
</dbReference>
<feature type="compositionally biased region" description="Basic and acidic residues" evidence="16">
    <location>
        <begin position="481"/>
        <end position="494"/>
    </location>
</feature>
<reference evidence="19" key="1">
    <citation type="journal article" date="2017" name="Genome Biol.">
        <title>Comparative genomics reveals high biological diversity and specific adaptations in the industrially and medically important fungal genus Aspergillus.</title>
        <authorList>
            <person name="de Vries R.P."/>
            <person name="Riley R."/>
            <person name="Wiebenga A."/>
            <person name="Aguilar-Osorio G."/>
            <person name="Amillis S."/>
            <person name="Uchima C.A."/>
            <person name="Anderluh G."/>
            <person name="Asadollahi M."/>
            <person name="Askin M."/>
            <person name="Barry K."/>
            <person name="Battaglia E."/>
            <person name="Bayram O."/>
            <person name="Benocci T."/>
            <person name="Braus-Stromeyer S.A."/>
            <person name="Caldana C."/>
            <person name="Canovas D."/>
            <person name="Cerqueira G.C."/>
            <person name="Chen F."/>
            <person name="Chen W."/>
            <person name="Choi C."/>
            <person name="Clum A."/>
            <person name="Dos Santos R.A."/>
            <person name="Damasio A.R."/>
            <person name="Diallinas G."/>
            <person name="Emri T."/>
            <person name="Fekete E."/>
            <person name="Flipphi M."/>
            <person name="Freyberg S."/>
            <person name="Gallo A."/>
            <person name="Gournas C."/>
            <person name="Habgood R."/>
            <person name="Hainaut M."/>
            <person name="Harispe M.L."/>
            <person name="Henrissat B."/>
            <person name="Hilden K.S."/>
            <person name="Hope R."/>
            <person name="Hossain A."/>
            <person name="Karabika E."/>
            <person name="Karaffa L."/>
            <person name="Karanyi Z."/>
            <person name="Krasevec N."/>
            <person name="Kuo A."/>
            <person name="Kusch H."/>
            <person name="LaButti K."/>
            <person name="Lagendijk E.L."/>
            <person name="Lapidus A."/>
            <person name="Levasseur A."/>
            <person name="Lindquist E."/>
            <person name="Lipzen A."/>
            <person name="Logrieco A.F."/>
            <person name="MacCabe A."/>
            <person name="Maekelae M.R."/>
            <person name="Malavazi I."/>
            <person name="Melin P."/>
            <person name="Meyer V."/>
            <person name="Mielnichuk N."/>
            <person name="Miskei M."/>
            <person name="Molnar A.P."/>
            <person name="Mule G."/>
            <person name="Ngan C.Y."/>
            <person name="Orejas M."/>
            <person name="Orosz E."/>
            <person name="Ouedraogo J.P."/>
            <person name="Overkamp K.M."/>
            <person name="Park H.-S."/>
            <person name="Perrone G."/>
            <person name="Piumi F."/>
            <person name="Punt P.J."/>
            <person name="Ram A.F."/>
            <person name="Ramon A."/>
            <person name="Rauscher S."/>
            <person name="Record E."/>
            <person name="Riano-Pachon D.M."/>
            <person name="Robert V."/>
            <person name="Roehrig J."/>
            <person name="Ruller R."/>
            <person name="Salamov A."/>
            <person name="Salih N.S."/>
            <person name="Samson R.A."/>
            <person name="Sandor E."/>
            <person name="Sanguinetti M."/>
            <person name="Schuetze T."/>
            <person name="Sepcic K."/>
            <person name="Shelest E."/>
            <person name="Sherlock G."/>
            <person name="Sophianopoulou V."/>
            <person name="Squina F.M."/>
            <person name="Sun H."/>
            <person name="Susca A."/>
            <person name="Todd R.B."/>
            <person name="Tsang A."/>
            <person name="Unkles S.E."/>
            <person name="van de Wiele N."/>
            <person name="van Rossen-Uffink D."/>
            <person name="Oliveira J.V."/>
            <person name="Vesth T.C."/>
            <person name="Visser J."/>
            <person name="Yu J.-H."/>
            <person name="Zhou M."/>
            <person name="Andersen M.R."/>
            <person name="Archer D.B."/>
            <person name="Baker S.E."/>
            <person name="Benoit I."/>
            <person name="Brakhage A.A."/>
            <person name="Braus G.H."/>
            <person name="Fischer R."/>
            <person name="Frisvad J.C."/>
            <person name="Goldman G.H."/>
            <person name="Houbraken J."/>
            <person name="Oakley B."/>
            <person name="Pocsi I."/>
            <person name="Scazzocchio C."/>
            <person name="Seiboth B."/>
            <person name="vanKuyk P.A."/>
            <person name="Wortman J."/>
            <person name="Dyer P.S."/>
            <person name="Grigoriev I.V."/>
        </authorList>
    </citation>
    <scope>NUCLEOTIDE SEQUENCE [LARGE SCALE GENOMIC DNA]</scope>
    <source>
        <strain evidence="19">DTO 134E9</strain>
    </source>
</reference>
<proteinExistence type="inferred from homology"/>
<feature type="binding site" evidence="13">
    <location>
        <position position="286"/>
    </location>
    <ligand>
        <name>substrate</name>
    </ligand>
</feature>
<feature type="region of interest" description="Disordered" evidence="16">
    <location>
        <begin position="463"/>
        <end position="494"/>
    </location>
</feature>
<dbReference type="Gene3D" id="3.20.20.80">
    <property type="entry name" value="Glycosidases"/>
    <property type="match status" value="1"/>
</dbReference>
<keyword evidence="8 15" id="KW-0119">Carbohydrate metabolism</keyword>
<feature type="active site" description="Nucleophile" evidence="10">
    <location>
        <position position="197"/>
    </location>
</feature>
<dbReference type="SUPFAM" id="SSF51445">
    <property type="entry name" value="(Trans)glycosidases"/>
    <property type="match status" value="1"/>
</dbReference>
<dbReference type="PANTHER" id="PTHR10357">
    <property type="entry name" value="ALPHA-AMYLASE FAMILY MEMBER"/>
    <property type="match status" value="1"/>
</dbReference>
<comment type="catalytic activity">
    <reaction evidence="1 15">
        <text>Endohydrolysis of (1-&gt;4)-alpha-D-glucosidic linkages in polysaccharides containing three or more (1-&gt;4)-alpha-linked D-glucose units.</text>
        <dbReference type="EC" id="3.2.1.1"/>
    </reaction>
</comment>
<dbReference type="STRING" id="1073089.A0A1L9RC17"/>
<dbReference type="EMBL" id="KV878215">
    <property type="protein sequence ID" value="OJJ32465.1"/>
    <property type="molecule type" value="Genomic_DNA"/>
</dbReference>
<dbReference type="InterPro" id="IPR013777">
    <property type="entry name" value="A-amylase-like"/>
</dbReference>
<dbReference type="PANTHER" id="PTHR10357:SF208">
    <property type="entry name" value="ALPHA-AMYLASE"/>
    <property type="match status" value="1"/>
</dbReference>
<evidence type="ECO:0000256" key="6">
    <source>
        <dbReference type="ARBA" id="ARBA00022801"/>
    </source>
</evidence>
<accession>A0A1L9RC17</accession>
<dbReference type="InterPro" id="IPR006047">
    <property type="entry name" value="GH13_cat_dom"/>
</dbReference>
<dbReference type="OrthoDB" id="204980at2759"/>
<dbReference type="GO" id="GO:0004556">
    <property type="term" value="F:alpha-amylase activity"/>
    <property type="evidence" value="ECO:0007669"/>
    <property type="project" value="UniProtKB-UniRule"/>
</dbReference>
<dbReference type="RefSeq" id="XP_040686142.1">
    <property type="nucleotide sequence ID" value="XM_040833540.1"/>
</dbReference>
<feature type="disulfide bond" evidence="12">
    <location>
        <begin position="231"/>
        <end position="272"/>
    </location>
</feature>
<keyword evidence="7" id="KW-0106">Calcium</keyword>
<evidence type="ECO:0000256" key="9">
    <source>
        <dbReference type="ARBA" id="ARBA00023295"/>
    </source>
</evidence>
<sequence>MTDRFARPEGATDAPCDPYKYCGGSWAGIIENLDYIEELGFTAIQISPVVENIHGDTKYGEAYHGYWPTNIHSLNDKFGTAEDLRNLANELHERDMYLMVDVVINDMAQAVNGSMLDEPAPEIDWSQLVPFNDEKYYHSFCEITDWDDPEIYQKCWFAAEGVALPDLKTEDETVALAIQEWIQELVGNYFIDGLRIDAAKHMNDEYLGNFTQAAGVFTMGEAYATNTSLVCGYQELVSGVLNYPLHAPIIQAFTAGDMPGLADEVRSVRDECEDITRLGTFVENHDIPRFASLINDTTLAKNAMAFNILSDGIPIVYQGQEQHMTGNYSPFNREALWNTGYKKDGSLFNLTATLNRLRNHAIEVDNHYVTSRSEELYLDGSTYATRKGTEGAQVVSVFSNQGSDGGRYQLALNGGFAPGTEVIEILDCTTMVANNAGNITVDMDAGEPRVFFPIQSMKNSGLCGFRHEKKSTPNSSSGSKNRGDPNKKASSTGHRESVPVLPVVLCAFAAVRWIL</sequence>
<gene>
    <name evidence="18" type="ORF">ASPWEDRAFT_31364</name>
</gene>
<evidence type="ECO:0000256" key="16">
    <source>
        <dbReference type="SAM" id="MobiDB-lite"/>
    </source>
</evidence>
<evidence type="ECO:0000259" key="17">
    <source>
        <dbReference type="SMART" id="SM00642"/>
    </source>
</evidence>
<dbReference type="Pfam" id="PF00128">
    <property type="entry name" value="Alpha-amylase"/>
    <property type="match status" value="1"/>
</dbReference>
<feature type="active site" description="Proton donor" evidence="10">
    <location>
        <position position="221"/>
    </location>
</feature>
<dbReference type="PIRSF" id="PIRSF001024">
    <property type="entry name" value="Alph-amyl_fung"/>
    <property type="match status" value="1"/>
</dbReference>
<keyword evidence="12" id="KW-1015">Disulfide bond</keyword>
<keyword evidence="5" id="KW-0479">Metal-binding</keyword>
<evidence type="ECO:0000313" key="18">
    <source>
        <dbReference type="EMBL" id="OJJ32465.1"/>
    </source>
</evidence>
<evidence type="ECO:0000256" key="1">
    <source>
        <dbReference type="ARBA" id="ARBA00000548"/>
    </source>
</evidence>
<dbReference type="InterPro" id="IPR013780">
    <property type="entry name" value="Glyco_hydro_b"/>
</dbReference>
<evidence type="ECO:0000256" key="15">
    <source>
        <dbReference type="RuleBase" id="RU361134"/>
    </source>
</evidence>
<dbReference type="PRINTS" id="PR00110">
    <property type="entry name" value="ALPHAAMYLASE"/>
</dbReference>
<evidence type="ECO:0000256" key="7">
    <source>
        <dbReference type="ARBA" id="ARBA00022837"/>
    </source>
</evidence>
<dbReference type="Gene3D" id="2.60.40.1180">
    <property type="entry name" value="Golgi alpha-mannosidase II"/>
    <property type="match status" value="1"/>
</dbReference>
<feature type="disulfide bond" evidence="12">
    <location>
        <begin position="16"/>
        <end position="22"/>
    </location>
</feature>
<dbReference type="EC" id="3.2.1.1" evidence="4 15"/>
<feature type="site" description="Transition state stabilizer" evidence="11">
    <location>
        <position position="286"/>
    </location>
</feature>